<evidence type="ECO:0000256" key="3">
    <source>
        <dbReference type="ARBA" id="ARBA00022989"/>
    </source>
</evidence>
<protein>
    <submittedName>
        <fullName evidence="7">Predicted arabinose efflux permease, MFS family</fullName>
    </submittedName>
</protein>
<dbReference type="InterPro" id="IPR020846">
    <property type="entry name" value="MFS_dom"/>
</dbReference>
<dbReference type="Gene3D" id="1.20.1250.20">
    <property type="entry name" value="MFS general substrate transporter like domains"/>
    <property type="match status" value="1"/>
</dbReference>
<dbReference type="EMBL" id="FONS01000001">
    <property type="protein sequence ID" value="SFE39750.1"/>
    <property type="molecule type" value="Genomic_DNA"/>
</dbReference>
<dbReference type="AlphaFoldDB" id="A0A1I2AAB3"/>
<evidence type="ECO:0000313" key="7">
    <source>
        <dbReference type="EMBL" id="SFE39750.1"/>
    </source>
</evidence>
<proteinExistence type="predicted"/>
<evidence type="ECO:0000256" key="1">
    <source>
        <dbReference type="ARBA" id="ARBA00004141"/>
    </source>
</evidence>
<dbReference type="SUPFAM" id="SSF103473">
    <property type="entry name" value="MFS general substrate transporter"/>
    <property type="match status" value="1"/>
</dbReference>
<evidence type="ECO:0000259" key="6">
    <source>
        <dbReference type="PROSITE" id="PS50850"/>
    </source>
</evidence>
<name>A0A1I2AAB3_9SPHI</name>
<gene>
    <name evidence="7" type="ORF">SAMN03003324_00344</name>
</gene>
<dbReference type="GO" id="GO:0005886">
    <property type="term" value="C:plasma membrane"/>
    <property type="evidence" value="ECO:0007669"/>
    <property type="project" value="TreeGrafter"/>
</dbReference>
<dbReference type="Proteomes" id="UP000183129">
    <property type="component" value="Unassembled WGS sequence"/>
</dbReference>
<feature type="transmembrane region" description="Helical" evidence="5">
    <location>
        <begin position="208"/>
        <end position="225"/>
    </location>
</feature>
<feature type="transmembrane region" description="Helical" evidence="5">
    <location>
        <begin position="295"/>
        <end position="316"/>
    </location>
</feature>
<feature type="transmembrane region" description="Helical" evidence="5">
    <location>
        <begin position="93"/>
        <end position="113"/>
    </location>
</feature>
<dbReference type="PANTHER" id="PTHR23508">
    <property type="entry name" value="CARBOXYLIC ACID TRANSPORTER PROTEIN HOMOLOG"/>
    <property type="match status" value="1"/>
</dbReference>
<dbReference type="PROSITE" id="PS50850">
    <property type="entry name" value="MFS"/>
    <property type="match status" value="1"/>
</dbReference>
<dbReference type="InterPro" id="IPR036259">
    <property type="entry name" value="MFS_trans_sf"/>
</dbReference>
<feature type="transmembrane region" description="Helical" evidence="5">
    <location>
        <begin position="49"/>
        <end position="73"/>
    </location>
</feature>
<accession>A0A1I2AAB3</accession>
<feature type="domain" description="Major facilitator superfamily (MFS) profile" evidence="6">
    <location>
        <begin position="52"/>
        <end position="448"/>
    </location>
</feature>
<feature type="transmembrane region" description="Helical" evidence="5">
    <location>
        <begin position="20"/>
        <end position="37"/>
    </location>
</feature>
<feature type="transmembrane region" description="Helical" evidence="5">
    <location>
        <begin position="120"/>
        <end position="140"/>
    </location>
</feature>
<comment type="subcellular location">
    <subcellularLocation>
        <location evidence="1">Membrane</location>
        <topology evidence="1">Multi-pass membrane protein</topology>
    </subcellularLocation>
</comment>
<feature type="transmembrane region" description="Helical" evidence="5">
    <location>
        <begin position="146"/>
        <end position="168"/>
    </location>
</feature>
<keyword evidence="2 5" id="KW-0812">Transmembrane</keyword>
<reference evidence="7 8" key="1">
    <citation type="submission" date="2016-10" db="EMBL/GenBank/DDBJ databases">
        <authorList>
            <person name="de Groot N.N."/>
        </authorList>
    </citation>
    <scope>NUCLEOTIDE SEQUENCE [LARGE SCALE GENOMIC DNA]</scope>
    <source>
        <strain evidence="7 8">ATCC 51969</strain>
    </source>
</reference>
<evidence type="ECO:0000256" key="5">
    <source>
        <dbReference type="SAM" id="Phobius"/>
    </source>
</evidence>
<keyword evidence="3 5" id="KW-1133">Transmembrane helix</keyword>
<sequence length="448" mass="48702">MPASLVSKRLIFKNSIACRKFIWLIAEIISLVISKTITMQLTNASNSKLTAAILVASLGYFVDIYDLLLFSIVRIPSLKSLGLTGTQLTDTGILLLNIQMIGMLIGGVLWGMLGDKKGRLSVLFGSIFLYSIANIANGFVHSVEGYAIWRFIAGLGLAGELGAGITLVAELMPKEKRGYATTIVASVGVSGAVVAYFVAQLFDWRTSFFIGGGLGLALLLLRIGVAESGMFDSSKTAENRGNFLALIRNKTQFIKYLQCIMIGIPLWFVVGVLITLSPEFGKVLRVKGEVSAGAAVAWCYGGIVIGDIAGGLLSQWLKSRLKVVYLFLGLSTLGIATYLMSYDLSLNHFYWLCGCLGLTVGYWVIFMTIATEQFGTNIRATVTTTVPNFVRGAVVPLTLLFQLLKNYTSGNIIYSAIIVAMISLGLAFYALSRMKETFHKDLNYLEEL</sequence>
<dbReference type="CDD" id="cd17316">
    <property type="entry name" value="MFS_SV2_like"/>
    <property type="match status" value="1"/>
</dbReference>
<organism evidence="7 8">
    <name type="scientific">Pedobacter antarcticus</name>
    <dbReference type="NCBI Taxonomy" id="34086"/>
    <lineage>
        <taxon>Bacteria</taxon>
        <taxon>Pseudomonadati</taxon>
        <taxon>Bacteroidota</taxon>
        <taxon>Sphingobacteriia</taxon>
        <taxon>Sphingobacteriales</taxon>
        <taxon>Sphingobacteriaceae</taxon>
        <taxon>Pedobacter</taxon>
    </lineage>
</organism>
<evidence type="ECO:0000256" key="2">
    <source>
        <dbReference type="ARBA" id="ARBA00022692"/>
    </source>
</evidence>
<evidence type="ECO:0000313" key="8">
    <source>
        <dbReference type="Proteomes" id="UP000183129"/>
    </source>
</evidence>
<dbReference type="InterPro" id="IPR011701">
    <property type="entry name" value="MFS"/>
</dbReference>
<feature type="transmembrane region" description="Helical" evidence="5">
    <location>
        <begin position="412"/>
        <end position="431"/>
    </location>
</feature>
<evidence type="ECO:0000256" key="4">
    <source>
        <dbReference type="ARBA" id="ARBA00023136"/>
    </source>
</evidence>
<dbReference type="GO" id="GO:0046943">
    <property type="term" value="F:carboxylic acid transmembrane transporter activity"/>
    <property type="evidence" value="ECO:0007669"/>
    <property type="project" value="TreeGrafter"/>
</dbReference>
<dbReference type="STRING" id="34086.SAMN04488084_101326"/>
<feature type="transmembrane region" description="Helical" evidence="5">
    <location>
        <begin position="180"/>
        <end position="202"/>
    </location>
</feature>
<keyword evidence="4 5" id="KW-0472">Membrane</keyword>
<dbReference type="PANTHER" id="PTHR23508:SF10">
    <property type="entry name" value="CARBOXYLIC ACID TRANSPORTER PROTEIN HOMOLOG"/>
    <property type="match status" value="1"/>
</dbReference>
<feature type="transmembrane region" description="Helical" evidence="5">
    <location>
        <begin position="348"/>
        <end position="370"/>
    </location>
</feature>
<dbReference type="Pfam" id="PF07690">
    <property type="entry name" value="MFS_1"/>
    <property type="match status" value="1"/>
</dbReference>
<feature type="transmembrane region" description="Helical" evidence="5">
    <location>
        <begin position="323"/>
        <end position="342"/>
    </location>
</feature>
<feature type="transmembrane region" description="Helical" evidence="5">
    <location>
        <begin position="256"/>
        <end position="275"/>
    </location>
</feature>